<dbReference type="Gene3D" id="2.40.30.10">
    <property type="entry name" value="Translation factors"/>
    <property type="match status" value="1"/>
</dbReference>
<dbReference type="InterPro" id="IPR000795">
    <property type="entry name" value="T_Tr_GTP-bd_dom"/>
</dbReference>
<evidence type="ECO:0000259" key="3">
    <source>
        <dbReference type="PROSITE" id="PS51722"/>
    </source>
</evidence>
<dbReference type="PANTHER" id="PTHR43636">
    <property type="entry name" value="ELONGATION FACTOR G, MITOCHONDRIAL"/>
    <property type="match status" value="1"/>
</dbReference>
<dbReference type="ExpressionAtlas" id="G7IFR5">
    <property type="expression patterns" value="differential"/>
</dbReference>
<dbReference type="InterPro" id="IPR027417">
    <property type="entry name" value="P-loop_NTPase"/>
</dbReference>
<dbReference type="PROSITE" id="PS51722">
    <property type="entry name" value="G_TR_2"/>
    <property type="match status" value="1"/>
</dbReference>
<evidence type="ECO:0000313" key="4">
    <source>
        <dbReference type="EMBL" id="AES64666.2"/>
    </source>
</evidence>
<evidence type="ECO:0000256" key="1">
    <source>
        <dbReference type="ARBA" id="ARBA00022768"/>
    </source>
</evidence>
<accession>G7IFR5</accession>
<name>G7IFR5_MEDTR</name>
<dbReference type="EMBL" id="CM001218">
    <property type="protein sequence ID" value="AES64666.2"/>
    <property type="molecule type" value="Genomic_DNA"/>
</dbReference>
<organism evidence="4 6">
    <name type="scientific">Medicago truncatula</name>
    <name type="common">Barrel medic</name>
    <name type="synonym">Medicago tribuloides</name>
    <dbReference type="NCBI Taxonomy" id="3880"/>
    <lineage>
        <taxon>Eukaryota</taxon>
        <taxon>Viridiplantae</taxon>
        <taxon>Streptophyta</taxon>
        <taxon>Embryophyta</taxon>
        <taxon>Tracheophyta</taxon>
        <taxon>Spermatophyta</taxon>
        <taxon>Magnoliopsida</taxon>
        <taxon>eudicotyledons</taxon>
        <taxon>Gunneridae</taxon>
        <taxon>Pentapetalae</taxon>
        <taxon>rosids</taxon>
        <taxon>fabids</taxon>
        <taxon>Fabales</taxon>
        <taxon>Fabaceae</taxon>
        <taxon>Papilionoideae</taxon>
        <taxon>50 kb inversion clade</taxon>
        <taxon>NPAAA clade</taxon>
        <taxon>Hologalegina</taxon>
        <taxon>IRL clade</taxon>
        <taxon>Trifolieae</taxon>
        <taxon>Medicago</taxon>
    </lineage>
</organism>
<dbReference type="KEGG" id="mtr:11409545"/>
<dbReference type="GO" id="GO:0003924">
    <property type="term" value="F:GTPase activity"/>
    <property type="evidence" value="ECO:0000318"/>
    <property type="project" value="GO_Central"/>
</dbReference>
<reference evidence="4 6" key="2">
    <citation type="journal article" date="2014" name="BMC Genomics">
        <title>An improved genome release (version Mt4.0) for the model legume Medicago truncatula.</title>
        <authorList>
            <person name="Tang H."/>
            <person name="Krishnakumar V."/>
            <person name="Bidwell S."/>
            <person name="Rosen B."/>
            <person name="Chan A."/>
            <person name="Zhou S."/>
            <person name="Gentzbittel L."/>
            <person name="Childs K.L."/>
            <person name="Yandell M."/>
            <person name="Gundlach H."/>
            <person name="Mayer K.F."/>
            <person name="Schwartz D.C."/>
            <person name="Town C.D."/>
        </authorList>
    </citation>
    <scope>GENOME REANNOTATION</scope>
    <source>
        <strain evidence="5 6">cv. Jemalong A17</strain>
    </source>
</reference>
<dbReference type="GO" id="GO:0070125">
    <property type="term" value="P:mitochondrial translational elongation"/>
    <property type="evidence" value="ECO:0000318"/>
    <property type="project" value="GO_Central"/>
</dbReference>
<dbReference type="Pfam" id="PF00009">
    <property type="entry name" value="GTP_EFTU"/>
    <property type="match status" value="1"/>
</dbReference>
<keyword evidence="6" id="KW-1185">Reference proteome</keyword>
<dbReference type="PANTHER" id="PTHR43636:SF2">
    <property type="entry name" value="ELONGATION FACTOR G, MITOCHONDRIAL"/>
    <property type="match status" value="1"/>
</dbReference>
<evidence type="ECO:0000313" key="5">
    <source>
        <dbReference type="EnsemblPlants" id="AES64666"/>
    </source>
</evidence>
<reference evidence="4 6" key="1">
    <citation type="journal article" date="2011" name="Nature">
        <title>The Medicago genome provides insight into the evolution of rhizobial symbioses.</title>
        <authorList>
            <person name="Young N.D."/>
            <person name="Debelle F."/>
            <person name="Oldroyd G.E."/>
            <person name="Geurts R."/>
            <person name="Cannon S.B."/>
            <person name="Udvardi M.K."/>
            <person name="Benedito V.A."/>
            <person name="Mayer K.F."/>
            <person name="Gouzy J."/>
            <person name="Schoof H."/>
            <person name="Van de Peer Y."/>
            <person name="Proost S."/>
            <person name="Cook D.R."/>
            <person name="Meyers B.C."/>
            <person name="Spannagl M."/>
            <person name="Cheung F."/>
            <person name="De Mita S."/>
            <person name="Krishnakumar V."/>
            <person name="Gundlach H."/>
            <person name="Zhou S."/>
            <person name="Mudge J."/>
            <person name="Bharti A.K."/>
            <person name="Murray J.D."/>
            <person name="Naoumkina M.A."/>
            <person name="Rosen B."/>
            <person name="Silverstein K.A."/>
            <person name="Tang H."/>
            <person name="Rombauts S."/>
            <person name="Zhao P.X."/>
            <person name="Zhou P."/>
            <person name="Barbe V."/>
            <person name="Bardou P."/>
            <person name="Bechner M."/>
            <person name="Bellec A."/>
            <person name="Berger A."/>
            <person name="Berges H."/>
            <person name="Bidwell S."/>
            <person name="Bisseling T."/>
            <person name="Choisne N."/>
            <person name="Couloux A."/>
            <person name="Denny R."/>
            <person name="Deshpande S."/>
            <person name="Dai X."/>
            <person name="Doyle J.J."/>
            <person name="Dudez A.M."/>
            <person name="Farmer A.D."/>
            <person name="Fouteau S."/>
            <person name="Franken C."/>
            <person name="Gibelin C."/>
            <person name="Gish J."/>
            <person name="Goldstein S."/>
            <person name="Gonzalez A.J."/>
            <person name="Green P.J."/>
            <person name="Hallab A."/>
            <person name="Hartog M."/>
            <person name="Hua A."/>
            <person name="Humphray S.J."/>
            <person name="Jeong D.H."/>
            <person name="Jing Y."/>
            <person name="Jocker A."/>
            <person name="Kenton S.M."/>
            <person name="Kim D.J."/>
            <person name="Klee K."/>
            <person name="Lai H."/>
            <person name="Lang C."/>
            <person name="Lin S."/>
            <person name="Macmil S.L."/>
            <person name="Magdelenat G."/>
            <person name="Matthews L."/>
            <person name="McCorrison J."/>
            <person name="Monaghan E.L."/>
            <person name="Mun J.H."/>
            <person name="Najar F.Z."/>
            <person name="Nicholson C."/>
            <person name="Noirot C."/>
            <person name="O'Bleness M."/>
            <person name="Paule C.R."/>
            <person name="Poulain J."/>
            <person name="Prion F."/>
            <person name="Qin B."/>
            <person name="Qu C."/>
            <person name="Retzel E.F."/>
            <person name="Riddle C."/>
            <person name="Sallet E."/>
            <person name="Samain S."/>
            <person name="Samson N."/>
            <person name="Sanders I."/>
            <person name="Saurat O."/>
            <person name="Scarpelli C."/>
            <person name="Schiex T."/>
            <person name="Segurens B."/>
            <person name="Severin A.J."/>
            <person name="Sherrier D.J."/>
            <person name="Shi R."/>
            <person name="Sims S."/>
            <person name="Singer S.R."/>
            <person name="Sinharoy S."/>
            <person name="Sterck L."/>
            <person name="Viollet A."/>
            <person name="Wang B.B."/>
            <person name="Wang K."/>
            <person name="Wang M."/>
            <person name="Wang X."/>
            <person name="Warfsmann J."/>
            <person name="Weissenbach J."/>
            <person name="White D.D."/>
            <person name="White J.D."/>
            <person name="Wiley G.B."/>
            <person name="Wincker P."/>
            <person name="Xing Y."/>
            <person name="Yang L."/>
            <person name="Yao Z."/>
            <person name="Ying F."/>
            <person name="Zhai J."/>
            <person name="Zhou L."/>
            <person name="Zuber A."/>
            <person name="Denarie J."/>
            <person name="Dixon R.A."/>
            <person name="May G.D."/>
            <person name="Schwartz D.C."/>
            <person name="Rogers J."/>
            <person name="Quetier F."/>
            <person name="Town C.D."/>
            <person name="Roe B.A."/>
        </authorList>
    </citation>
    <scope>NUCLEOTIDE SEQUENCE [LARGE SCALE GENOMIC DNA]</scope>
    <source>
        <strain evidence="4">A17</strain>
        <strain evidence="5 6">cv. Jemalong A17</strain>
    </source>
</reference>
<keyword evidence="2" id="KW-0648">Protein biosynthesis</keyword>
<reference evidence="5" key="3">
    <citation type="submission" date="2015-04" db="UniProtKB">
        <authorList>
            <consortium name="EnsemblPlants"/>
        </authorList>
    </citation>
    <scope>IDENTIFICATION</scope>
    <source>
        <strain evidence="5">cv. Jemalong A17</strain>
    </source>
</reference>
<dbReference type="SUPFAM" id="SSF52540">
    <property type="entry name" value="P-loop containing nucleoside triphosphate hydrolases"/>
    <property type="match status" value="1"/>
</dbReference>
<dbReference type="PaxDb" id="3880-AES64666"/>
<dbReference type="GO" id="GO:0005525">
    <property type="term" value="F:GTP binding"/>
    <property type="evidence" value="ECO:0007669"/>
    <property type="project" value="InterPro"/>
</dbReference>
<dbReference type="STRING" id="3880.G7IFR5"/>
<accession>A0A0C3UZX7</accession>
<keyword evidence="1 4" id="KW-0251">Elongation factor</keyword>
<dbReference type="Gene3D" id="3.40.50.300">
    <property type="entry name" value="P-loop containing nucleotide triphosphate hydrolases"/>
    <property type="match status" value="1"/>
</dbReference>
<dbReference type="Proteomes" id="UP000002051">
    <property type="component" value="Chromosome 2"/>
</dbReference>
<dbReference type="AlphaFoldDB" id="G7IFR5"/>
<dbReference type="OrthoDB" id="198619at2759"/>
<dbReference type="eggNOG" id="KOG0465">
    <property type="taxonomic scope" value="Eukaryota"/>
</dbReference>
<feature type="domain" description="Tr-type G" evidence="3">
    <location>
        <begin position="6"/>
        <end position="310"/>
    </location>
</feature>
<proteinExistence type="predicted"/>
<dbReference type="EnsemblPlants" id="AES64666">
    <property type="protein sequence ID" value="AES64666"/>
    <property type="gene ID" value="MTR_2g028380"/>
</dbReference>
<dbReference type="GO" id="GO:0003746">
    <property type="term" value="F:translation elongation factor activity"/>
    <property type="evidence" value="ECO:0000318"/>
    <property type="project" value="GO_Central"/>
</dbReference>
<dbReference type="SUPFAM" id="SSF50447">
    <property type="entry name" value="Translation proteins"/>
    <property type="match status" value="1"/>
</dbReference>
<dbReference type="InterPro" id="IPR009000">
    <property type="entry name" value="Transl_B-barrel_sf"/>
</dbReference>
<evidence type="ECO:0000313" key="6">
    <source>
        <dbReference type="Proteomes" id="UP000002051"/>
    </source>
</evidence>
<sequence length="478" mass="53698">MSEPMKQIRNIWISGLLDPSKVRMTERYWLYTGDLEQMEEARKQVLKSEKYYESFVKQESWKSTRRDLNLKEGDSHSHCKWIYNPTSDSIPADVTFFNWRKHYKMSVIDTPACVDFTPEVDNALRAFDAAVLVLSGVDGVQDQSIAVDKQMVTYQLPRLVFIDNLDHKGANLWEVVNQARSKLQHHSAAMQVPIGLEYNFKGLVDLVQLKAYFFHGSNGEKVVVGEVPGYMDALVSGKRRELIKTVSEVDDKLAEAFGGDKPISAADLEEAVRRTTIARKFIPVFMGSAFKYKGLQLLLDGVLNYLPCPTEASNYALIPSKSEEKDTLVALAFTLKRKYDVITYLRIYEGVIRRGDFVMNANTGKTFKIPDAIEMRKDEIGVPHVLRTRKDEMGVPYVVGLNNKVPYSTESRKLDLGVPYLTGVSYDEAIQVAHAGEIVAVHDVRSAPGDTFTDGLVRYTKASTDVSELVSGVSGVQV</sequence>
<gene>
    <name evidence="5" type="primary">11409545</name>
    <name evidence="4" type="ordered locus">MTR_2g028380</name>
</gene>
<dbReference type="HOGENOM" id="CLU_002794_13_2_1"/>
<protein>
    <submittedName>
        <fullName evidence="4">Elongation factor Tu GTP-binding domain protein</fullName>
    </submittedName>
</protein>
<dbReference type="GO" id="GO:0005739">
    <property type="term" value="C:mitochondrion"/>
    <property type="evidence" value="ECO:0000318"/>
    <property type="project" value="GO_Central"/>
</dbReference>
<evidence type="ECO:0000256" key="2">
    <source>
        <dbReference type="ARBA" id="ARBA00022917"/>
    </source>
</evidence>